<dbReference type="AlphaFoldDB" id="A0ABD3H4J3"/>
<evidence type="ECO:0000313" key="2">
    <source>
        <dbReference type="Proteomes" id="UP001633002"/>
    </source>
</evidence>
<protein>
    <submittedName>
        <fullName evidence="1">Uncharacterized protein</fullName>
    </submittedName>
</protein>
<dbReference type="Proteomes" id="UP001633002">
    <property type="component" value="Unassembled WGS sequence"/>
</dbReference>
<keyword evidence="2" id="KW-1185">Reference proteome</keyword>
<proteinExistence type="predicted"/>
<organism evidence="1 2">
    <name type="scientific">Riccia sorocarpa</name>
    <dbReference type="NCBI Taxonomy" id="122646"/>
    <lineage>
        <taxon>Eukaryota</taxon>
        <taxon>Viridiplantae</taxon>
        <taxon>Streptophyta</taxon>
        <taxon>Embryophyta</taxon>
        <taxon>Marchantiophyta</taxon>
        <taxon>Marchantiopsida</taxon>
        <taxon>Marchantiidae</taxon>
        <taxon>Marchantiales</taxon>
        <taxon>Ricciaceae</taxon>
        <taxon>Riccia</taxon>
    </lineage>
</organism>
<dbReference type="EMBL" id="JBJQOH010000006">
    <property type="protein sequence ID" value="KAL3685255.1"/>
    <property type="molecule type" value="Genomic_DNA"/>
</dbReference>
<reference evidence="1 2" key="1">
    <citation type="submission" date="2024-09" db="EMBL/GenBank/DDBJ databases">
        <title>Chromosome-scale assembly of Riccia sorocarpa.</title>
        <authorList>
            <person name="Paukszto L."/>
        </authorList>
    </citation>
    <scope>NUCLEOTIDE SEQUENCE [LARGE SCALE GENOMIC DNA]</scope>
    <source>
        <strain evidence="1">LP-2024</strain>
        <tissue evidence="1">Aerial parts of the thallus</tissue>
    </source>
</reference>
<accession>A0ABD3H4J3</accession>
<gene>
    <name evidence="1" type="ORF">R1sor_003277</name>
</gene>
<sequence>MEGDRQGSCFLWHFAEIAFQHLEDIGDSGDERRRWVRKVYTGTKIHGLELSKIALGDLYGDQRCLKKQQTYKLLERESIKSALSSGLFAVLLKAAAFYLPHPEVDAKDATHQALAARVETYSKEEREVAQDIKASQRHEAERMVAAKAAKFSKDKGKSVVVDAVLLQMSLLCKNL</sequence>
<evidence type="ECO:0000313" key="1">
    <source>
        <dbReference type="EMBL" id="KAL3685255.1"/>
    </source>
</evidence>
<comment type="caution">
    <text evidence="1">The sequence shown here is derived from an EMBL/GenBank/DDBJ whole genome shotgun (WGS) entry which is preliminary data.</text>
</comment>
<name>A0ABD3H4J3_9MARC</name>